<gene>
    <name evidence="1" type="ORF">LECACI_7A008214</name>
</gene>
<dbReference type="AlphaFoldDB" id="A0AAI8Z636"/>
<evidence type="ECO:0000313" key="2">
    <source>
        <dbReference type="Proteomes" id="UP001296104"/>
    </source>
</evidence>
<keyword evidence="2" id="KW-1185">Reference proteome</keyword>
<dbReference type="EMBL" id="CAVMBE010000077">
    <property type="protein sequence ID" value="CAK4033056.1"/>
    <property type="molecule type" value="Genomic_DNA"/>
</dbReference>
<protein>
    <submittedName>
        <fullName evidence="1">Uncharacterized protein</fullName>
    </submittedName>
</protein>
<proteinExistence type="predicted"/>
<name>A0AAI8Z636_9PEZI</name>
<sequence length="217" mass="24474">MSTTLKMPPNAYISQLPSEANAAMPLPLPKLTVALLVCDPVRKKVLTVVPTSEGNEFEGAQGWLPQTSIREEPLTHTIVEELLYRWTAFSSSSQFKIHREMFLRVERHLAEAQEVRLFFRVEIQDAEVTRYAMRPSKRVRVHLDTDPKQACALSWVGDWKDCAGEENQEAVRRALLAMGALGVSKRKGAELEDALMGARSAKWREARARAASLRFRG</sequence>
<organism evidence="1 2">
    <name type="scientific">Lecanosticta acicola</name>
    <dbReference type="NCBI Taxonomy" id="111012"/>
    <lineage>
        <taxon>Eukaryota</taxon>
        <taxon>Fungi</taxon>
        <taxon>Dikarya</taxon>
        <taxon>Ascomycota</taxon>
        <taxon>Pezizomycotina</taxon>
        <taxon>Dothideomycetes</taxon>
        <taxon>Dothideomycetidae</taxon>
        <taxon>Mycosphaerellales</taxon>
        <taxon>Mycosphaerellaceae</taxon>
        <taxon>Lecanosticta</taxon>
    </lineage>
</organism>
<evidence type="ECO:0000313" key="1">
    <source>
        <dbReference type="EMBL" id="CAK4033056.1"/>
    </source>
</evidence>
<dbReference type="Proteomes" id="UP001296104">
    <property type="component" value="Unassembled WGS sequence"/>
</dbReference>
<comment type="caution">
    <text evidence="1">The sequence shown here is derived from an EMBL/GenBank/DDBJ whole genome shotgun (WGS) entry which is preliminary data.</text>
</comment>
<reference evidence="1" key="1">
    <citation type="submission" date="2023-11" db="EMBL/GenBank/DDBJ databases">
        <authorList>
            <person name="Alioto T."/>
            <person name="Alioto T."/>
            <person name="Gomez Garrido J."/>
        </authorList>
    </citation>
    <scope>NUCLEOTIDE SEQUENCE</scope>
</reference>
<accession>A0AAI8Z636</accession>